<dbReference type="Proteomes" id="UP000027586">
    <property type="component" value="Unassembled WGS sequence"/>
</dbReference>
<gene>
    <name evidence="2" type="ORF">LCOR_12242.1</name>
</gene>
<feature type="compositionally biased region" description="Gly residues" evidence="1">
    <location>
        <begin position="229"/>
        <end position="239"/>
    </location>
</feature>
<dbReference type="OrthoDB" id="2267579at2759"/>
<organism evidence="2 3">
    <name type="scientific">Lichtheimia corymbifera JMRC:FSU:9682</name>
    <dbReference type="NCBI Taxonomy" id="1263082"/>
    <lineage>
        <taxon>Eukaryota</taxon>
        <taxon>Fungi</taxon>
        <taxon>Fungi incertae sedis</taxon>
        <taxon>Mucoromycota</taxon>
        <taxon>Mucoromycotina</taxon>
        <taxon>Mucoromycetes</taxon>
        <taxon>Mucorales</taxon>
        <taxon>Lichtheimiaceae</taxon>
        <taxon>Lichtheimia</taxon>
    </lineage>
</organism>
<feature type="region of interest" description="Disordered" evidence="1">
    <location>
        <begin position="209"/>
        <end position="256"/>
    </location>
</feature>
<keyword evidence="3" id="KW-1185">Reference proteome</keyword>
<dbReference type="EMBL" id="CBTN010000199">
    <property type="protein sequence ID" value="CDH61467.1"/>
    <property type="molecule type" value="Genomic_DNA"/>
</dbReference>
<accession>A0A068SHU1</accession>
<proteinExistence type="predicted"/>
<name>A0A068SHU1_9FUNG</name>
<evidence type="ECO:0000313" key="3">
    <source>
        <dbReference type="Proteomes" id="UP000027586"/>
    </source>
</evidence>
<dbReference type="VEuPathDB" id="FungiDB:LCOR_12242.1"/>
<sequence length="256" mass="29124">MNHESGEDHPNDSQLRALFAEFAKEWQSSKDAKYPLPPEVHAGLESLGSESSNELKRFQRDLVKYEAGDWTQMGAINTVFIQRLKKTTLESNAVIQQRYKDADRLRATGRAATEVYEELGNIINSNPDNELTQQLFEITGKLAKLAIFGFASAKDMDKESKNLIAKSLKLHEYIDDNSTNKTMAFSEEDVAHIREQWHQDKLIRAAIGGKRYGNQQQQWQRGRGRGRGRGNGYRSGFGTWGSRPQRSEPANHQQQQ</sequence>
<dbReference type="STRING" id="1263082.A0A068SHU1"/>
<comment type="caution">
    <text evidence="2">The sequence shown here is derived from an EMBL/GenBank/DDBJ whole genome shotgun (WGS) entry which is preliminary data.</text>
</comment>
<reference evidence="2" key="1">
    <citation type="submission" date="2013-08" db="EMBL/GenBank/DDBJ databases">
        <title>Gene expansion shapes genome architecture in the human pathogen Lichtheimia corymbifera: an evolutionary genomics analysis in the ancient terrestrial Mucorales (Mucoromycotina).</title>
        <authorList>
            <person name="Schwartze V.U."/>
            <person name="Winter S."/>
            <person name="Shelest E."/>
            <person name="Marcet-Houben M."/>
            <person name="Horn F."/>
            <person name="Wehner S."/>
            <person name="Hoffmann K."/>
            <person name="Riege K."/>
            <person name="Sammeth M."/>
            <person name="Nowrousian M."/>
            <person name="Valiante V."/>
            <person name="Linde J."/>
            <person name="Jacobsen I.D."/>
            <person name="Marz M."/>
            <person name="Brakhage A.A."/>
            <person name="Gabaldon T."/>
            <person name="Bocker S."/>
            <person name="Voigt K."/>
        </authorList>
    </citation>
    <scope>NUCLEOTIDE SEQUENCE [LARGE SCALE GENOMIC DNA]</scope>
    <source>
        <strain evidence="2">FSU 9682</strain>
    </source>
</reference>
<feature type="compositionally biased region" description="Polar residues" evidence="1">
    <location>
        <begin position="242"/>
        <end position="256"/>
    </location>
</feature>
<dbReference type="AlphaFoldDB" id="A0A068SHU1"/>
<evidence type="ECO:0000313" key="2">
    <source>
        <dbReference type="EMBL" id="CDH61467.1"/>
    </source>
</evidence>
<evidence type="ECO:0000256" key="1">
    <source>
        <dbReference type="SAM" id="MobiDB-lite"/>
    </source>
</evidence>
<protein>
    <submittedName>
        <fullName evidence="2">Uncharacterized protein</fullName>
    </submittedName>
</protein>
<feature type="compositionally biased region" description="Low complexity" evidence="1">
    <location>
        <begin position="212"/>
        <end position="221"/>
    </location>
</feature>